<dbReference type="NCBIfam" id="TIGR02595">
    <property type="entry name" value="PEP_CTERM"/>
    <property type="match status" value="1"/>
</dbReference>
<feature type="chain" id="PRO_5035429410" evidence="2">
    <location>
        <begin position="28"/>
        <end position="257"/>
    </location>
</feature>
<evidence type="ECO:0000259" key="3">
    <source>
        <dbReference type="Pfam" id="PF07589"/>
    </source>
</evidence>
<evidence type="ECO:0000313" key="4">
    <source>
        <dbReference type="EMBL" id="NCJ05967.1"/>
    </source>
</evidence>
<dbReference type="RefSeq" id="WP_161824444.1">
    <property type="nucleotide sequence ID" value="NZ_WVIC01000008.1"/>
</dbReference>
<evidence type="ECO:0000256" key="1">
    <source>
        <dbReference type="SAM" id="MobiDB-lite"/>
    </source>
</evidence>
<dbReference type="EMBL" id="WVIC01000008">
    <property type="protein sequence ID" value="NCJ05967.1"/>
    <property type="molecule type" value="Genomic_DNA"/>
</dbReference>
<protein>
    <submittedName>
        <fullName evidence="4">Cistern family PEP-CTERM protein</fullName>
    </submittedName>
</protein>
<dbReference type="InterPro" id="IPR013424">
    <property type="entry name" value="Ice-binding_C"/>
</dbReference>
<sequence length="257" mass="25856">MAKITSAFFSLAAASLLAGLVHAPANAFSLTPSGGISFDKNSVGSAFTVDFDGNVDKKTVSGLTSQAVFTLTSFNNKTATFDVALTNTSSNPITKSRVTGLGFNANSHIVSANASGTLGKAVVGGAFPNGFGSVDICFTSGPTCQGGGGGGVNFGQTGNFSTSLTFSQSLSTLTLDNFGVRYQSIDGLIKGKKAKDASGTGFGTPHGTPHDPVPEPASMLGLLAFGALGGGALKRKKAKANMAASEAPSEKELTQVE</sequence>
<reference evidence="4" key="1">
    <citation type="submission" date="2019-12" db="EMBL/GenBank/DDBJ databases">
        <title>High-Quality draft genome sequences of three cyanobacteria isolated from the limestone walls of the Old Cathedral of Coimbra.</title>
        <authorList>
            <person name="Tiago I."/>
            <person name="Soares F."/>
            <person name="Portugal A."/>
        </authorList>
    </citation>
    <scope>NUCLEOTIDE SEQUENCE [LARGE SCALE GENOMIC DNA]</scope>
    <source>
        <strain evidence="4">C</strain>
    </source>
</reference>
<dbReference type="AlphaFoldDB" id="A0A8K1ZXM3"/>
<feature type="signal peptide" evidence="2">
    <location>
        <begin position="1"/>
        <end position="27"/>
    </location>
</feature>
<name>A0A8K1ZXM3_9CYAN</name>
<evidence type="ECO:0000313" key="5">
    <source>
        <dbReference type="Proteomes" id="UP000607397"/>
    </source>
</evidence>
<dbReference type="Pfam" id="PF07589">
    <property type="entry name" value="PEP-CTERM"/>
    <property type="match status" value="1"/>
</dbReference>
<proteinExistence type="predicted"/>
<feature type="region of interest" description="Disordered" evidence="1">
    <location>
        <begin position="193"/>
        <end position="212"/>
    </location>
</feature>
<organism evidence="4 5">
    <name type="scientific">Petrachloros mirabilis ULC683</name>
    <dbReference type="NCBI Taxonomy" id="2781853"/>
    <lineage>
        <taxon>Bacteria</taxon>
        <taxon>Bacillati</taxon>
        <taxon>Cyanobacteriota</taxon>
        <taxon>Cyanophyceae</taxon>
        <taxon>Synechococcales</taxon>
        <taxon>Petrachlorosaceae</taxon>
        <taxon>Petrachloros</taxon>
        <taxon>Petrachloros mirabilis</taxon>
    </lineage>
</organism>
<dbReference type="Proteomes" id="UP000607397">
    <property type="component" value="Unassembled WGS sequence"/>
</dbReference>
<feature type="domain" description="Ice-binding protein C-terminal" evidence="3">
    <location>
        <begin position="212"/>
        <end position="236"/>
    </location>
</feature>
<keyword evidence="2" id="KW-0732">Signal</keyword>
<evidence type="ECO:0000256" key="2">
    <source>
        <dbReference type="SAM" id="SignalP"/>
    </source>
</evidence>
<gene>
    <name evidence="4" type="ORF">GS597_05465</name>
</gene>
<keyword evidence="5" id="KW-1185">Reference proteome</keyword>
<accession>A0A8K1ZXM3</accession>
<comment type="caution">
    <text evidence="4">The sequence shown here is derived from an EMBL/GenBank/DDBJ whole genome shotgun (WGS) entry which is preliminary data.</text>
</comment>
<dbReference type="NCBIfam" id="NF033947">
    <property type="entry name" value="PEP-cistern"/>
    <property type="match status" value="1"/>
</dbReference>